<dbReference type="GO" id="GO:0004222">
    <property type="term" value="F:metalloendopeptidase activity"/>
    <property type="evidence" value="ECO:0007669"/>
    <property type="project" value="TreeGrafter"/>
</dbReference>
<dbReference type="Gene3D" id="2.70.70.10">
    <property type="entry name" value="Glucose Permease (Domain IIA)"/>
    <property type="match status" value="1"/>
</dbReference>
<dbReference type="PANTHER" id="PTHR21666">
    <property type="entry name" value="PEPTIDASE-RELATED"/>
    <property type="match status" value="1"/>
</dbReference>
<gene>
    <name evidence="3" type="ORF">F6B42_05535</name>
</gene>
<protein>
    <submittedName>
        <fullName evidence="3">M23 family metallopeptidase</fullName>
    </submittedName>
</protein>
<evidence type="ECO:0000313" key="3">
    <source>
        <dbReference type="EMBL" id="KAA9089904.1"/>
    </source>
</evidence>
<dbReference type="Proteomes" id="UP000327039">
    <property type="component" value="Unassembled WGS sequence"/>
</dbReference>
<evidence type="ECO:0000313" key="4">
    <source>
        <dbReference type="Proteomes" id="UP000327039"/>
    </source>
</evidence>
<evidence type="ECO:0000259" key="1">
    <source>
        <dbReference type="Pfam" id="PF01551"/>
    </source>
</evidence>
<evidence type="ECO:0000259" key="2">
    <source>
        <dbReference type="Pfam" id="PF18885"/>
    </source>
</evidence>
<name>A0A5J5IUP1_9MICO</name>
<dbReference type="InterPro" id="IPR011055">
    <property type="entry name" value="Dup_hybrid_motif"/>
</dbReference>
<dbReference type="InterPro" id="IPR016047">
    <property type="entry name" value="M23ase_b-sheet_dom"/>
</dbReference>
<dbReference type="Pfam" id="PF01551">
    <property type="entry name" value="Peptidase_M23"/>
    <property type="match status" value="1"/>
</dbReference>
<dbReference type="AlphaFoldDB" id="A0A5J5IUP1"/>
<feature type="domain" description="DUF5648" evidence="2">
    <location>
        <begin position="265"/>
        <end position="409"/>
    </location>
</feature>
<reference evidence="4" key="1">
    <citation type="submission" date="2019-09" db="EMBL/GenBank/DDBJ databases">
        <title>Mumia zhuanghuii sp. nov. isolated from the intestinal contents of plateau pika (Ochotona curzoniae) in the Qinghai-Tibet plateau of China.</title>
        <authorList>
            <person name="Tian Z."/>
        </authorList>
    </citation>
    <scope>NUCLEOTIDE SEQUENCE [LARGE SCALE GENOMIC DNA]</scope>
    <source>
        <strain evidence="4">DSM 25564</strain>
    </source>
</reference>
<proteinExistence type="predicted"/>
<sequence length="412" mass="44300">MSRHRPSASRRLLPSGAAHCLLPRPGSGDGVARRLAPNLGGHSASAQHPVRFTVVSVNEESPRRGERPVVSRRSLLIGSVAAGAVVLAGAAPARALTYRVATPAEHAALPIVWGYPFTTRGDRGSGVDGYPGATYSGHIGADYYASPRVGTSVLAVADGTVTAVGDDGDVSRGVFVVVQHAAGVRSEYLHLERGSTAVTVGQRVLRFSPLGRTGNTGDVRPRTIANAHLHLAIFSGPHRTGTVWNPAWLVETAPLVGSGTPGTTPVYRFWSSRYQGHFYTASASERDAVSSRWPDIWSYEGEAYRAFAAPIEGSVPLFRFWSDQYNGHFYTADGGERDAVIARWPGIWRYEGPAFHVYPANTAVSGARPVHRFWSAGARKHFYTASADERDGVIARWPNVWSYEGATFSVPA</sequence>
<dbReference type="PROSITE" id="PS51318">
    <property type="entry name" value="TAT"/>
    <property type="match status" value="1"/>
</dbReference>
<dbReference type="SUPFAM" id="SSF51261">
    <property type="entry name" value="Duplicated hybrid motif"/>
    <property type="match status" value="1"/>
</dbReference>
<dbReference type="InterPro" id="IPR006311">
    <property type="entry name" value="TAT_signal"/>
</dbReference>
<accession>A0A5J5IUP1</accession>
<organism evidence="3 4">
    <name type="scientific">Microbacterium radiodurans</name>
    <dbReference type="NCBI Taxonomy" id="661398"/>
    <lineage>
        <taxon>Bacteria</taxon>
        <taxon>Bacillati</taxon>
        <taxon>Actinomycetota</taxon>
        <taxon>Actinomycetes</taxon>
        <taxon>Micrococcales</taxon>
        <taxon>Microbacteriaceae</taxon>
        <taxon>Microbacterium</taxon>
    </lineage>
</organism>
<dbReference type="PANTHER" id="PTHR21666:SF270">
    <property type="entry name" value="MUREIN HYDROLASE ACTIVATOR ENVC"/>
    <property type="match status" value="1"/>
</dbReference>
<feature type="domain" description="M23ase beta-sheet core" evidence="1">
    <location>
        <begin position="138"/>
        <end position="234"/>
    </location>
</feature>
<dbReference type="OrthoDB" id="5196645at2"/>
<dbReference type="CDD" id="cd12797">
    <property type="entry name" value="M23_peptidase"/>
    <property type="match status" value="1"/>
</dbReference>
<dbReference type="InterPro" id="IPR043708">
    <property type="entry name" value="DUF5648"/>
</dbReference>
<keyword evidence="4" id="KW-1185">Reference proteome</keyword>
<comment type="caution">
    <text evidence="3">The sequence shown here is derived from an EMBL/GenBank/DDBJ whole genome shotgun (WGS) entry which is preliminary data.</text>
</comment>
<dbReference type="Pfam" id="PF18885">
    <property type="entry name" value="DUF5648"/>
    <property type="match status" value="1"/>
</dbReference>
<dbReference type="EMBL" id="VYRZ01000001">
    <property type="protein sequence ID" value="KAA9089904.1"/>
    <property type="molecule type" value="Genomic_DNA"/>
</dbReference>
<dbReference type="InterPro" id="IPR050570">
    <property type="entry name" value="Cell_wall_metabolism_enzyme"/>
</dbReference>